<dbReference type="EMBL" id="AYSL01001914">
    <property type="protein sequence ID" value="KTF05241.1"/>
    <property type="molecule type" value="Genomic_DNA"/>
</dbReference>
<dbReference type="AlphaFoldDB" id="A0A1B6NPN1"/>
<evidence type="ECO:0000313" key="1">
    <source>
        <dbReference type="EMBL" id="KTF05241.1"/>
    </source>
</evidence>
<protein>
    <submittedName>
        <fullName evidence="1">Uncharacterized protein</fullName>
    </submittedName>
</protein>
<accession>A0A1B6NPN1</accession>
<sequence length="41" mass="4713">SIDYIRLALLVKIDHAFKANWTNFMRLTSGTKRFKTIGADV</sequence>
<gene>
    <name evidence="1" type="ORF">MGSAQ_003263</name>
</gene>
<reference evidence="1" key="1">
    <citation type="submission" date="2013-11" db="EMBL/GenBank/DDBJ databases">
        <title>Microbial diversity, functional groups and degradation webs in Northern and Southern Mediterranean and Red Sea marine crude oil polluted sites.</title>
        <authorList>
            <person name="Daffonchio D."/>
            <person name="Mapelli F."/>
            <person name="Ferrer M."/>
            <person name="Richter M."/>
            <person name="Cherif A."/>
            <person name="Malkawi H.I."/>
            <person name="Yakimov M.M."/>
            <person name="Abdel-Fattah Y.R."/>
            <person name="Blaghen M."/>
            <person name="Golyshin P.N."/>
            <person name="Kalogerakis N."/>
            <person name="Boon N."/>
            <person name="Magagnini M."/>
            <person name="Fava F."/>
        </authorList>
    </citation>
    <scope>NUCLEOTIDE SEQUENCE</scope>
</reference>
<organism evidence="1">
    <name type="scientific">marine sediment metagenome</name>
    <dbReference type="NCBI Taxonomy" id="412755"/>
    <lineage>
        <taxon>unclassified sequences</taxon>
        <taxon>metagenomes</taxon>
        <taxon>ecological metagenomes</taxon>
    </lineage>
</organism>
<name>A0A1B6NPN1_9ZZZZ</name>
<proteinExistence type="predicted"/>
<feature type="non-terminal residue" evidence="1">
    <location>
        <position position="1"/>
    </location>
</feature>
<comment type="caution">
    <text evidence="1">The sequence shown here is derived from an EMBL/GenBank/DDBJ whole genome shotgun (WGS) entry which is preliminary data.</text>
</comment>